<dbReference type="EMBL" id="CP088280">
    <property type="protein sequence ID" value="UGX97111.1"/>
    <property type="molecule type" value="Genomic_DNA"/>
</dbReference>
<dbReference type="AlphaFoldDB" id="A0A7Z0QMI0"/>
<dbReference type="InterPro" id="IPR029055">
    <property type="entry name" value="Ntn_hydrolases_N"/>
</dbReference>
<evidence type="ECO:0000313" key="1">
    <source>
        <dbReference type="EMBL" id="NYY96102.1"/>
    </source>
</evidence>
<protein>
    <submittedName>
        <fullName evidence="1">Uncharacterized protein</fullName>
    </submittedName>
</protein>
<dbReference type="Proteomes" id="UP000564836">
    <property type="component" value="Chromosome"/>
</dbReference>
<sequence>MIPSSDGTLIVIVASKDGLTIASDSRQTLGDGIYCDGAEKILTPSRPDRFLIAVTGRRGFYPMAINAHIHDICAYVASTPRELDIGEIARAFVEETTPDVDLRKLDVKELARRCNDALISYFATHPYWSPAISGQGFSSSVVIASYDPATSQAFVRTIEISSSVDLRQLLINDKLNEAFGLDDIAEPILCGEGDYLRSHVLPTIKDQRVSQTTIDQVGNFPRVIFPKVRDASTDNSISLAGDLVASASRMTAKIPAASGIGGPTAVWRIGNDQRPSKLKG</sequence>
<name>A0A7Z0QMI0_9BRAD</name>
<dbReference type="Gene3D" id="3.60.20.10">
    <property type="entry name" value="Glutamine Phosphoribosylpyrophosphate, subunit 1, domain 1"/>
    <property type="match status" value="1"/>
</dbReference>
<reference evidence="2 3" key="1">
    <citation type="journal article" date="2017" name="Syst. Appl. Microbiol.">
        <title>Soybeans inoculated with root zone soils of Canadian native legumes harbour diverse and novel Bradyrhizobium spp. that possess agricultural potential.</title>
        <authorList>
            <person name="Bromfield E.S.P."/>
            <person name="Cloutier S."/>
            <person name="Tambong J.T."/>
            <person name="Tran Thi T.V."/>
        </authorList>
    </citation>
    <scope>NUCLEOTIDE SEQUENCE [LARGE SCALE GENOMIC DNA]</scope>
    <source>
        <strain evidence="2 3">323S2</strain>
    </source>
</reference>
<gene>
    <name evidence="2" type="ORF">G6321_00019045</name>
    <name evidence="1" type="ORF">G6321_49155</name>
</gene>
<dbReference type="EMBL" id="JACBFH010000001">
    <property type="protein sequence ID" value="NYY96102.1"/>
    <property type="molecule type" value="Genomic_DNA"/>
</dbReference>
<organism evidence="1">
    <name type="scientific">Bradyrhizobium barranii subsp. barranii</name>
    <dbReference type="NCBI Taxonomy" id="2823807"/>
    <lineage>
        <taxon>Bacteria</taxon>
        <taxon>Pseudomonadati</taxon>
        <taxon>Pseudomonadota</taxon>
        <taxon>Alphaproteobacteria</taxon>
        <taxon>Hyphomicrobiales</taxon>
        <taxon>Nitrobacteraceae</taxon>
        <taxon>Bradyrhizobium</taxon>
        <taxon>Bradyrhizobium barranii</taxon>
    </lineage>
</organism>
<evidence type="ECO:0000313" key="2">
    <source>
        <dbReference type="EMBL" id="UGX97111.1"/>
    </source>
</evidence>
<proteinExistence type="predicted"/>
<dbReference type="RefSeq" id="WP_166342363.1">
    <property type="nucleotide sequence ID" value="NZ_CP088280.1"/>
</dbReference>
<reference evidence="1" key="2">
    <citation type="submission" date="2020-06" db="EMBL/GenBank/DDBJ databases">
        <title>Whole Genome Sequence of Bradyrhizobium sp. Strain 323S2.</title>
        <authorList>
            <person name="Bromfield E.S.P."/>
        </authorList>
    </citation>
    <scope>NUCLEOTIDE SEQUENCE [LARGE SCALE GENOMIC DNA]</scope>
    <source>
        <strain evidence="1">323S2</strain>
    </source>
</reference>
<accession>A0A7Z0QMI0</accession>
<reference evidence="2 3" key="3">
    <citation type="journal article" date="2022" name="Int. J. Syst. Evol. Microbiol.">
        <title>Strains of Bradyrhizobium barranii sp. nov. associated with legumes native to Canada are symbionts of soybeans and belong to different subspecies (subsp. barranii subsp. nov. and subsp. apii subsp. nov.) and symbiovars (sv. glycinearum and sv. septentrionale).</title>
        <authorList>
            <person name="Bromfield E.S.P."/>
            <person name="Cloutier S."/>
            <person name="Wasai-Hara S."/>
            <person name="Minamisawa K."/>
        </authorList>
    </citation>
    <scope>NUCLEOTIDE SEQUENCE [LARGE SCALE GENOMIC DNA]</scope>
    <source>
        <strain evidence="2 3">323S2</strain>
    </source>
</reference>
<evidence type="ECO:0000313" key="3">
    <source>
        <dbReference type="Proteomes" id="UP000564836"/>
    </source>
</evidence>